<keyword evidence="2" id="KW-1185">Reference proteome</keyword>
<gene>
    <name evidence="1" type="ORF">NBRC110019_29440</name>
</gene>
<dbReference type="GO" id="GO:0016811">
    <property type="term" value="F:hydrolase activity, acting on carbon-nitrogen (but not peptide) bonds, in linear amides"/>
    <property type="evidence" value="ECO:0007669"/>
    <property type="project" value="TreeGrafter"/>
</dbReference>
<protein>
    <recommendedName>
        <fullName evidence="3">PIG-L family deacetylase</fullName>
    </recommendedName>
</protein>
<dbReference type="AlphaFoldDB" id="A0A9W6EWX3"/>
<dbReference type="PANTHER" id="PTHR12993:SF11">
    <property type="entry name" value="N-ACETYLGLUCOSAMINYL-PHOSPHATIDYLINOSITOL DE-N-ACETYLASE"/>
    <property type="match status" value="1"/>
</dbReference>
<dbReference type="InterPro" id="IPR003737">
    <property type="entry name" value="GlcNAc_PI_deacetylase-related"/>
</dbReference>
<organism evidence="1 2">
    <name type="scientific">Neptunitalea chrysea</name>
    <dbReference type="NCBI Taxonomy" id="1647581"/>
    <lineage>
        <taxon>Bacteria</taxon>
        <taxon>Pseudomonadati</taxon>
        <taxon>Bacteroidota</taxon>
        <taxon>Flavobacteriia</taxon>
        <taxon>Flavobacteriales</taxon>
        <taxon>Flavobacteriaceae</taxon>
        <taxon>Neptunitalea</taxon>
    </lineage>
</organism>
<dbReference type="RefSeq" id="WP_281756202.1">
    <property type="nucleotide sequence ID" value="NZ_BRVP01000027.1"/>
</dbReference>
<dbReference type="SUPFAM" id="SSF102588">
    <property type="entry name" value="LmbE-like"/>
    <property type="match status" value="1"/>
</dbReference>
<dbReference type="Gene3D" id="3.40.50.10320">
    <property type="entry name" value="LmbE-like"/>
    <property type="match status" value="1"/>
</dbReference>
<evidence type="ECO:0000313" key="1">
    <source>
        <dbReference type="EMBL" id="GLB53903.1"/>
    </source>
</evidence>
<evidence type="ECO:0000313" key="2">
    <source>
        <dbReference type="Proteomes" id="UP001143545"/>
    </source>
</evidence>
<name>A0A9W6EWX3_9FLAO</name>
<dbReference type="PANTHER" id="PTHR12993">
    <property type="entry name" value="N-ACETYLGLUCOSAMINYL-PHOSPHATIDYLINOSITOL DE-N-ACETYLASE-RELATED"/>
    <property type="match status" value="1"/>
</dbReference>
<dbReference type="InterPro" id="IPR024078">
    <property type="entry name" value="LmbE-like_dom_sf"/>
</dbReference>
<reference evidence="1" key="1">
    <citation type="submission" date="2022-07" db="EMBL/GenBank/DDBJ databases">
        <title>Taxonomy of Novel Oxalotrophic and Methylotrophic Bacteria.</title>
        <authorList>
            <person name="Sahin N."/>
            <person name="Tani A."/>
        </authorList>
    </citation>
    <scope>NUCLEOTIDE SEQUENCE</scope>
    <source>
        <strain evidence="1">AM327</strain>
    </source>
</reference>
<dbReference type="Pfam" id="PF02585">
    <property type="entry name" value="PIG-L"/>
    <property type="match status" value="1"/>
</dbReference>
<proteinExistence type="predicted"/>
<dbReference type="EMBL" id="BRVP01000027">
    <property type="protein sequence ID" value="GLB53903.1"/>
    <property type="molecule type" value="Genomic_DNA"/>
</dbReference>
<sequence length="223" mass="25709">MEKRKRRLNQRTILVIVAHPDDETLWCGGTILSNPQDDWYVVSLCRAFDTDRAPRFYKALEALGAQGTMGSLNDDAAQTPLALEKVQEVIETLVPQRAFDLIITHNPSGEYTRHLRHEEVSRAVIQLWSDGVIKAKELWTFAYNDGNGSHIPDVTEGAPLKQLLNTLIWKRKYRIITRIYGFTSKSFEARTTPRREAFWQFKTTMHAMEWIHKDGNAAQFNHL</sequence>
<dbReference type="Proteomes" id="UP001143545">
    <property type="component" value="Unassembled WGS sequence"/>
</dbReference>
<evidence type="ECO:0008006" key="3">
    <source>
        <dbReference type="Google" id="ProtNLM"/>
    </source>
</evidence>
<accession>A0A9W6EWX3</accession>
<comment type="caution">
    <text evidence="1">The sequence shown here is derived from an EMBL/GenBank/DDBJ whole genome shotgun (WGS) entry which is preliminary data.</text>
</comment>